<dbReference type="AlphaFoldDB" id="A0A075SGZ9"/>
<dbReference type="Proteomes" id="UP000028185">
    <property type="component" value="Chromosome"/>
</dbReference>
<reference evidence="8 9" key="1">
    <citation type="journal article" date="2014" name="Genome Announc.">
        <title>Whole-Genome Sequence of Streptococcus suis Serotype 4 Reference Strain 6407.</title>
        <authorList>
            <person name="Wang K."/>
            <person name="Chen J."/>
            <person name="Yao H."/>
            <person name="Lu C."/>
        </authorList>
    </citation>
    <scope>NUCLEOTIDE SEQUENCE [LARGE SCALE GENOMIC DNA]</scope>
    <source>
        <strain evidence="8">6407</strain>
    </source>
</reference>
<dbReference type="PANTHER" id="PTHR33545:SF9">
    <property type="entry name" value="UPF0750 MEMBRANE PROTEIN YITE"/>
    <property type="match status" value="1"/>
</dbReference>
<feature type="transmembrane region" description="Helical" evidence="6">
    <location>
        <begin position="103"/>
        <end position="122"/>
    </location>
</feature>
<dbReference type="Pfam" id="PF02588">
    <property type="entry name" value="YitT_membrane"/>
    <property type="match status" value="1"/>
</dbReference>
<dbReference type="GO" id="GO:0005886">
    <property type="term" value="C:plasma membrane"/>
    <property type="evidence" value="ECO:0007669"/>
    <property type="project" value="UniProtKB-SubCell"/>
</dbReference>
<dbReference type="InterPro" id="IPR003740">
    <property type="entry name" value="YitT"/>
</dbReference>
<dbReference type="RefSeq" id="WP_024381303.1">
    <property type="nucleotide sequence ID" value="NZ_ALLE01000028.1"/>
</dbReference>
<feature type="transmembrane region" description="Helical" evidence="6">
    <location>
        <begin position="169"/>
        <end position="187"/>
    </location>
</feature>
<organism evidence="8 9">
    <name type="scientific">Streptococcus suis 6407</name>
    <dbReference type="NCBI Taxonomy" id="1214179"/>
    <lineage>
        <taxon>Bacteria</taxon>
        <taxon>Bacillati</taxon>
        <taxon>Bacillota</taxon>
        <taxon>Bacilli</taxon>
        <taxon>Lactobacillales</taxon>
        <taxon>Streptococcaceae</taxon>
        <taxon>Streptococcus</taxon>
    </lineage>
</organism>
<feature type="transmembrane region" description="Helical" evidence="6">
    <location>
        <begin position="31"/>
        <end position="50"/>
    </location>
</feature>
<feature type="transmembrane region" description="Helical" evidence="6">
    <location>
        <begin position="7"/>
        <end position="25"/>
    </location>
</feature>
<comment type="subcellular location">
    <subcellularLocation>
        <location evidence="1">Cell membrane</location>
        <topology evidence="1">Multi-pass membrane protein</topology>
    </subcellularLocation>
</comment>
<dbReference type="Gene3D" id="3.30.70.120">
    <property type="match status" value="1"/>
</dbReference>
<dbReference type="PATRIC" id="fig|1214179.4.peg.2290"/>
<keyword evidence="4 6" id="KW-1133">Transmembrane helix</keyword>
<dbReference type="Pfam" id="PF10035">
    <property type="entry name" value="DUF2179"/>
    <property type="match status" value="1"/>
</dbReference>
<gene>
    <name evidence="8" type="ORF">ID09_11475</name>
</gene>
<name>A0A075SGZ9_STRSU</name>
<feature type="domain" description="DUF2179" evidence="7">
    <location>
        <begin position="216"/>
        <end position="270"/>
    </location>
</feature>
<dbReference type="PANTHER" id="PTHR33545">
    <property type="entry name" value="UPF0750 MEMBRANE PROTEIN YITT-RELATED"/>
    <property type="match status" value="1"/>
</dbReference>
<proteinExistence type="predicted"/>
<evidence type="ECO:0000313" key="9">
    <source>
        <dbReference type="Proteomes" id="UP000028185"/>
    </source>
</evidence>
<evidence type="ECO:0000259" key="7">
    <source>
        <dbReference type="Pfam" id="PF10035"/>
    </source>
</evidence>
<keyword evidence="3 6" id="KW-0812">Transmembrane</keyword>
<feature type="transmembrane region" description="Helical" evidence="6">
    <location>
        <begin position="143"/>
        <end position="163"/>
    </location>
</feature>
<evidence type="ECO:0000256" key="2">
    <source>
        <dbReference type="ARBA" id="ARBA00022475"/>
    </source>
</evidence>
<dbReference type="InterPro" id="IPR051461">
    <property type="entry name" value="UPF0750_membrane"/>
</dbReference>
<dbReference type="EMBL" id="CP008921">
    <property type="protein sequence ID" value="AIG44602.1"/>
    <property type="molecule type" value="Genomic_DNA"/>
</dbReference>
<dbReference type="CDD" id="cd16380">
    <property type="entry name" value="YitT_C"/>
    <property type="match status" value="1"/>
</dbReference>
<keyword evidence="5 6" id="KW-0472">Membrane</keyword>
<protein>
    <submittedName>
        <fullName evidence="8">Membrane protein</fullName>
    </submittedName>
</protein>
<dbReference type="InterPro" id="IPR015867">
    <property type="entry name" value="N-reg_PII/ATP_PRibTrfase_C"/>
</dbReference>
<evidence type="ECO:0000313" key="8">
    <source>
        <dbReference type="EMBL" id="AIG44602.1"/>
    </source>
</evidence>
<evidence type="ECO:0000256" key="6">
    <source>
        <dbReference type="SAM" id="Phobius"/>
    </source>
</evidence>
<evidence type="ECO:0000256" key="5">
    <source>
        <dbReference type="ARBA" id="ARBA00023136"/>
    </source>
</evidence>
<feature type="transmembrane region" description="Helical" evidence="6">
    <location>
        <begin position="62"/>
        <end position="83"/>
    </location>
</feature>
<accession>A0A075SGZ9</accession>
<keyword evidence="2" id="KW-1003">Cell membrane</keyword>
<dbReference type="InterPro" id="IPR019264">
    <property type="entry name" value="DUF2179"/>
</dbReference>
<dbReference type="HOGENOM" id="CLU_063199_1_1_9"/>
<dbReference type="PIRSF" id="PIRSF006483">
    <property type="entry name" value="Membrane_protein_YitT"/>
    <property type="match status" value="1"/>
</dbReference>
<sequence length="290" mass="31536">MKERIKDFISVTLGSIVMAIGFNSFFLENNIVSGGVGGLAIALNALLGWSPSDFVLYCNIPLLIICWFFLGKSVFIKTVYGAIIYPLCIKLTAGLPNLTENPLLAAIFGGIILGFGLGLVFLGNSSTGGTGILIQFIHKYTPLSLGLTMAIIDGIIVGLGFVAFDTDTVMYSIIALMTITYIVNRMMSGTQSSRNVMIISQKSEEIKDYITKVADRGVTELPIIGGFTGVDKRMLMTTISIPEMQKLETAVLEIDETAFMVVMPASQVHGRGFSLQKDHKHYDEDILIPM</sequence>
<evidence type="ECO:0000256" key="3">
    <source>
        <dbReference type="ARBA" id="ARBA00022692"/>
    </source>
</evidence>
<evidence type="ECO:0000256" key="1">
    <source>
        <dbReference type="ARBA" id="ARBA00004651"/>
    </source>
</evidence>
<evidence type="ECO:0000256" key="4">
    <source>
        <dbReference type="ARBA" id="ARBA00022989"/>
    </source>
</evidence>